<protein>
    <submittedName>
        <fullName evidence="1">Uncharacterized protein</fullName>
    </submittedName>
</protein>
<proteinExistence type="predicted"/>
<evidence type="ECO:0000313" key="2">
    <source>
        <dbReference type="Proteomes" id="UP001328107"/>
    </source>
</evidence>
<gene>
    <name evidence="1" type="ORF">PMAYCL1PPCAC_08332</name>
</gene>
<dbReference type="Proteomes" id="UP001328107">
    <property type="component" value="Unassembled WGS sequence"/>
</dbReference>
<reference evidence="2" key="1">
    <citation type="submission" date="2022-10" db="EMBL/GenBank/DDBJ databases">
        <title>Genome assembly of Pristionchus species.</title>
        <authorList>
            <person name="Yoshida K."/>
            <person name="Sommer R.J."/>
        </authorList>
    </citation>
    <scope>NUCLEOTIDE SEQUENCE [LARGE SCALE GENOMIC DNA]</scope>
    <source>
        <strain evidence="2">RS5460</strain>
    </source>
</reference>
<name>A0AAN4ZBI3_9BILA</name>
<dbReference type="AlphaFoldDB" id="A0AAN4ZBI3"/>
<dbReference type="EMBL" id="BTRK01000002">
    <property type="protein sequence ID" value="GMR38137.1"/>
    <property type="molecule type" value="Genomic_DNA"/>
</dbReference>
<sequence>DGLCLTISVFPSNLPFLDSSNLTEGRFTQLIGYTHPHLLLTLTGAEDPMVEQVFILIYGAIKEVEIIGWGDISSNDLSLCANLLRNSIIDHFKLISTNLVETTISSIIGIASCAKEFTVHLDNEPQLDDPG</sequence>
<feature type="non-terminal residue" evidence="1">
    <location>
        <position position="131"/>
    </location>
</feature>
<organism evidence="1 2">
    <name type="scientific">Pristionchus mayeri</name>
    <dbReference type="NCBI Taxonomy" id="1317129"/>
    <lineage>
        <taxon>Eukaryota</taxon>
        <taxon>Metazoa</taxon>
        <taxon>Ecdysozoa</taxon>
        <taxon>Nematoda</taxon>
        <taxon>Chromadorea</taxon>
        <taxon>Rhabditida</taxon>
        <taxon>Rhabditina</taxon>
        <taxon>Diplogasteromorpha</taxon>
        <taxon>Diplogasteroidea</taxon>
        <taxon>Neodiplogasteridae</taxon>
        <taxon>Pristionchus</taxon>
    </lineage>
</organism>
<evidence type="ECO:0000313" key="1">
    <source>
        <dbReference type="EMBL" id="GMR38137.1"/>
    </source>
</evidence>
<accession>A0AAN4ZBI3</accession>
<comment type="caution">
    <text evidence="1">The sequence shown here is derived from an EMBL/GenBank/DDBJ whole genome shotgun (WGS) entry which is preliminary data.</text>
</comment>
<keyword evidence="2" id="KW-1185">Reference proteome</keyword>
<feature type="non-terminal residue" evidence="1">
    <location>
        <position position="1"/>
    </location>
</feature>